<sequence>MASRLGRQLARTAQVCRRRNAVPTRPSLLLTHLRSFHSSPPALAARRSEELLDDEDMEELLADEYDDDDSASAGHMMLREHRQTLYYLRLIEHEMPKLVGPYSHRRRNLLVHMPNLPLSAFRKPFEPLKSDALIVRSIDYGGEDHPAIKKRVVTVAVDSLPLRDQDAVHKFKLLAGPRWTLRPPTDGGVSGLENWGNGFVKISCEDFPQPSQNLKWISDTLDKLIEEANDPKDKFKDVPLEIRHIYSKARKAKKGEHLRGRLYDRPTIHDFPQEWLPDPAPSDTHSQ</sequence>
<dbReference type="PANTHER" id="PTHR13490">
    <property type="entry name" value="MITOCHONDRIAL 28S RIBOSOMAL PROTEIN S28"/>
    <property type="match status" value="1"/>
</dbReference>
<dbReference type="InterPro" id="IPR019349">
    <property type="entry name" value="Ribosomal_mS35_mit"/>
</dbReference>
<feature type="domain" description="Small ribosomal subunit protein mS35 mitochondrial conserved" evidence="1">
    <location>
        <begin position="129"/>
        <end position="275"/>
    </location>
</feature>
<comment type="caution">
    <text evidence="2">The sequence shown here is derived from an EMBL/GenBank/DDBJ whole genome shotgun (WGS) entry which is preliminary data.</text>
</comment>
<dbReference type="InterPro" id="IPR039848">
    <property type="entry name" value="Ribosomal_mS35_mt"/>
</dbReference>
<keyword evidence="3" id="KW-1185">Reference proteome</keyword>
<name>A0ABR3FKA7_9AGAR</name>
<dbReference type="PANTHER" id="PTHR13490:SF0">
    <property type="entry name" value="SMALL RIBOSOMAL SUBUNIT PROTEIN MS35"/>
    <property type="match status" value="1"/>
</dbReference>
<accession>A0ABR3FKA7</accession>
<dbReference type="EMBL" id="JBAHYK010000271">
    <property type="protein sequence ID" value="KAL0575825.1"/>
    <property type="molecule type" value="Genomic_DNA"/>
</dbReference>
<proteinExistence type="predicted"/>
<dbReference type="Proteomes" id="UP001465976">
    <property type="component" value="Unassembled WGS sequence"/>
</dbReference>
<reference evidence="2 3" key="1">
    <citation type="submission" date="2024-02" db="EMBL/GenBank/DDBJ databases">
        <title>A draft genome for the cacao thread blight pathogen Marasmius crinis-equi.</title>
        <authorList>
            <person name="Cohen S.P."/>
            <person name="Baruah I.K."/>
            <person name="Amoako-Attah I."/>
            <person name="Bukari Y."/>
            <person name="Meinhardt L.W."/>
            <person name="Bailey B.A."/>
        </authorList>
    </citation>
    <scope>NUCLEOTIDE SEQUENCE [LARGE SCALE GENOMIC DNA]</scope>
    <source>
        <strain evidence="2 3">GH-76</strain>
    </source>
</reference>
<organism evidence="2 3">
    <name type="scientific">Marasmius crinis-equi</name>
    <dbReference type="NCBI Taxonomy" id="585013"/>
    <lineage>
        <taxon>Eukaryota</taxon>
        <taxon>Fungi</taxon>
        <taxon>Dikarya</taxon>
        <taxon>Basidiomycota</taxon>
        <taxon>Agaricomycotina</taxon>
        <taxon>Agaricomycetes</taxon>
        <taxon>Agaricomycetidae</taxon>
        <taxon>Agaricales</taxon>
        <taxon>Marasmiineae</taxon>
        <taxon>Marasmiaceae</taxon>
        <taxon>Marasmius</taxon>
    </lineage>
</organism>
<evidence type="ECO:0000313" key="2">
    <source>
        <dbReference type="EMBL" id="KAL0575825.1"/>
    </source>
</evidence>
<keyword evidence="2" id="KW-0687">Ribonucleoprotein</keyword>
<gene>
    <name evidence="2" type="primary">RSM24</name>
    <name evidence="2" type="ORF">V5O48_006152</name>
</gene>
<dbReference type="GO" id="GO:0005840">
    <property type="term" value="C:ribosome"/>
    <property type="evidence" value="ECO:0007669"/>
    <property type="project" value="UniProtKB-KW"/>
</dbReference>
<evidence type="ECO:0000259" key="1">
    <source>
        <dbReference type="Pfam" id="PF10213"/>
    </source>
</evidence>
<protein>
    <submittedName>
        <fullName evidence="2">37S ribosomal protein S24, mitochondrial</fullName>
    </submittedName>
</protein>
<dbReference type="Pfam" id="PF10213">
    <property type="entry name" value="MRP-S28"/>
    <property type="match status" value="1"/>
</dbReference>
<evidence type="ECO:0000313" key="3">
    <source>
        <dbReference type="Proteomes" id="UP001465976"/>
    </source>
</evidence>
<keyword evidence="2" id="KW-0689">Ribosomal protein</keyword>